<evidence type="ECO:0000256" key="2">
    <source>
        <dbReference type="ARBA" id="ARBA00010500"/>
    </source>
</evidence>
<evidence type="ECO:0000313" key="11">
    <source>
        <dbReference type="Proteomes" id="UP001174136"/>
    </source>
</evidence>
<comment type="similarity">
    <text evidence="2">Belongs to the CFAP206 family.</text>
</comment>
<dbReference type="InterPro" id="IPR021897">
    <property type="entry name" value="FAP206"/>
</dbReference>
<dbReference type="GO" id="GO:0003356">
    <property type="term" value="P:regulation of cilium beat frequency"/>
    <property type="evidence" value="ECO:0007669"/>
    <property type="project" value="TreeGrafter"/>
</dbReference>
<dbReference type="Proteomes" id="UP001174136">
    <property type="component" value="Unassembled WGS sequence"/>
</dbReference>
<evidence type="ECO:0000256" key="3">
    <source>
        <dbReference type="ARBA" id="ARBA00021602"/>
    </source>
</evidence>
<keyword evidence="4" id="KW-0963">Cytoplasm</keyword>
<evidence type="ECO:0000256" key="6">
    <source>
        <dbReference type="ARBA" id="ARBA00023069"/>
    </source>
</evidence>
<organism evidence="10 11">
    <name type="scientific">Merluccius polli</name>
    <name type="common">Benguela hake</name>
    <name type="synonym">Merluccius cadenati</name>
    <dbReference type="NCBI Taxonomy" id="89951"/>
    <lineage>
        <taxon>Eukaryota</taxon>
        <taxon>Metazoa</taxon>
        <taxon>Chordata</taxon>
        <taxon>Craniata</taxon>
        <taxon>Vertebrata</taxon>
        <taxon>Euteleostomi</taxon>
        <taxon>Actinopterygii</taxon>
        <taxon>Neopterygii</taxon>
        <taxon>Teleostei</taxon>
        <taxon>Neoteleostei</taxon>
        <taxon>Acanthomorphata</taxon>
        <taxon>Zeiogadaria</taxon>
        <taxon>Gadariae</taxon>
        <taxon>Gadiformes</taxon>
        <taxon>Gadoidei</taxon>
        <taxon>Merlucciidae</taxon>
        <taxon>Merluccius</taxon>
    </lineage>
</organism>
<keyword evidence="8" id="KW-0966">Cell projection</keyword>
<keyword evidence="10" id="KW-0282">Flagellum</keyword>
<keyword evidence="7" id="KW-0206">Cytoskeleton</keyword>
<proteinExistence type="inferred from homology"/>
<comment type="subcellular location">
    <subcellularLocation>
        <location evidence="1">Cytoplasm</location>
        <location evidence="1">Cytoskeleton</location>
        <location evidence="1">Cilium axoneme</location>
    </subcellularLocation>
</comment>
<dbReference type="GO" id="GO:1901317">
    <property type="term" value="P:regulation of flagellated sperm motility"/>
    <property type="evidence" value="ECO:0007669"/>
    <property type="project" value="TreeGrafter"/>
</dbReference>
<keyword evidence="11" id="KW-1185">Reference proteome</keyword>
<keyword evidence="5" id="KW-0970">Cilium biogenesis/degradation</keyword>
<protein>
    <recommendedName>
        <fullName evidence="3">Cilia- and flagella-associated protein 206</fullName>
    </recommendedName>
</protein>
<comment type="function">
    <text evidence="9">Essential for sperm motility and is involved in the regulation of the beating frequency of motile cilia on the epithelial cells of the respiratory tract. Required for the establishment of radial spokes in sperm flagella.</text>
</comment>
<evidence type="ECO:0000256" key="4">
    <source>
        <dbReference type="ARBA" id="ARBA00022490"/>
    </source>
</evidence>
<evidence type="ECO:0000256" key="9">
    <source>
        <dbReference type="ARBA" id="ARBA00045321"/>
    </source>
</evidence>
<dbReference type="GO" id="GO:0007288">
    <property type="term" value="P:sperm axoneme assembly"/>
    <property type="evidence" value="ECO:0007669"/>
    <property type="project" value="TreeGrafter"/>
</dbReference>
<gene>
    <name evidence="10" type="primary">CFAP206_3</name>
    <name evidence="10" type="ORF">N1851_025394</name>
</gene>
<evidence type="ECO:0000256" key="8">
    <source>
        <dbReference type="ARBA" id="ARBA00023273"/>
    </source>
</evidence>
<dbReference type="EMBL" id="JAOPHQ010004674">
    <property type="protein sequence ID" value="KAK0138288.1"/>
    <property type="molecule type" value="Genomic_DNA"/>
</dbReference>
<evidence type="ECO:0000256" key="7">
    <source>
        <dbReference type="ARBA" id="ARBA00023212"/>
    </source>
</evidence>
<evidence type="ECO:0000256" key="1">
    <source>
        <dbReference type="ARBA" id="ARBA00004430"/>
    </source>
</evidence>
<comment type="caution">
    <text evidence="10">The sequence shown here is derived from an EMBL/GenBank/DDBJ whole genome shotgun (WGS) entry which is preliminary data.</text>
</comment>
<reference evidence="10" key="1">
    <citation type="journal article" date="2023" name="Front. Mar. Sci.">
        <title>A new Merluccius polli reference genome to investigate the effects of global change in West African waters.</title>
        <authorList>
            <person name="Mateo J.L."/>
            <person name="Blanco-Fernandez C."/>
            <person name="Garcia-Vazquez E."/>
            <person name="Machado-Schiaffino G."/>
        </authorList>
    </citation>
    <scope>NUCLEOTIDE SEQUENCE</scope>
    <source>
        <strain evidence="10">C29</strain>
        <tissue evidence="10">Fin</tissue>
    </source>
</reference>
<dbReference type="PANTHER" id="PTHR21442">
    <property type="entry name" value="CILIA- AND FLAGELLA-ASSOCIATED PROTEIN 206"/>
    <property type="match status" value="1"/>
</dbReference>
<evidence type="ECO:0000256" key="5">
    <source>
        <dbReference type="ARBA" id="ARBA00022794"/>
    </source>
</evidence>
<sequence length="234" mass="26408">MSRAQAEGVIRTLVREIGQGVAARGRPASETLVAFMVKAVVLDPKNEFNVDRTLTRQDVRQLVEVCVDKLTEEGSPALDTIKMQVYFDMNYTSRREFLQEHQRVLMTWLGPAAREITETRARTQADLGELYQRMVDYVLLSSGVGSPGDVNTVREATAALQSVFPQPELGTFLSLSRKDKEQQLAELTAVVTGIRLFNKFLNKGGEGVDDREFTLLYRGYQMRKVSDFEYSQCL</sequence>
<keyword evidence="6" id="KW-0969">Cilium</keyword>
<dbReference type="GO" id="GO:0036064">
    <property type="term" value="C:ciliary basal body"/>
    <property type="evidence" value="ECO:0007669"/>
    <property type="project" value="TreeGrafter"/>
</dbReference>
<name>A0AA47NV85_MERPO</name>
<accession>A0AA47NV85</accession>
<dbReference type="GO" id="GO:0005930">
    <property type="term" value="C:axoneme"/>
    <property type="evidence" value="ECO:0007669"/>
    <property type="project" value="UniProtKB-SubCell"/>
</dbReference>
<evidence type="ECO:0000313" key="10">
    <source>
        <dbReference type="EMBL" id="KAK0138288.1"/>
    </source>
</evidence>
<dbReference type="PANTHER" id="PTHR21442:SF0">
    <property type="entry name" value="CILIA- AND FLAGELLA-ASSOCIATED PROTEIN 206"/>
    <property type="match status" value="1"/>
</dbReference>
<dbReference type="AlphaFoldDB" id="A0AA47NV85"/>